<feature type="transmembrane region" description="Helical" evidence="2">
    <location>
        <begin position="138"/>
        <end position="155"/>
    </location>
</feature>
<dbReference type="EMBL" id="PDJF01000001">
    <property type="protein sequence ID" value="PFG28581.1"/>
    <property type="molecule type" value="Genomic_DNA"/>
</dbReference>
<keyword evidence="4" id="KW-1185">Reference proteome</keyword>
<feature type="region of interest" description="Disordered" evidence="1">
    <location>
        <begin position="1"/>
        <end position="83"/>
    </location>
</feature>
<sequence>MTNPFNNPNEEGNTNPFNGANEANHTNPFASADDRNDAASGHGNAQAENKETTSGAYPDFPQYPGSTPTSPQGADGGAQPAYQPYGAIPDQAPVAAGGWELANQARNKLSPWSLGLGIFSLVSSTVLIIIGIGPLLGILAGIIAVVVGIVALVKAKNFQGPGQRKGMAIGGLITGILGFVIGAVIIFGMIALFTEVGEACADLSGAEQEQCIADVFGVDAETLR</sequence>
<comment type="caution">
    <text evidence="3">The sequence shown here is derived from an EMBL/GenBank/DDBJ whole genome shotgun (WGS) entry which is preliminary data.</text>
</comment>
<evidence type="ECO:0000313" key="3">
    <source>
        <dbReference type="EMBL" id="PFG28581.1"/>
    </source>
</evidence>
<evidence type="ECO:0000256" key="2">
    <source>
        <dbReference type="SAM" id="Phobius"/>
    </source>
</evidence>
<dbReference type="RefSeq" id="WP_053072608.1">
    <property type="nucleotide sequence ID" value="NZ_LDYE01000003.1"/>
</dbReference>
<feature type="transmembrane region" description="Helical" evidence="2">
    <location>
        <begin position="112"/>
        <end position="132"/>
    </location>
</feature>
<organism evidence="3 4">
    <name type="scientific">Corynebacterium renale</name>
    <dbReference type="NCBI Taxonomy" id="1724"/>
    <lineage>
        <taxon>Bacteria</taxon>
        <taxon>Bacillati</taxon>
        <taxon>Actinomycetota</taxon>
        <taxon>Actinomycetes</taxon>
        <taxon>Mycobacteriales</taxon>
        <taxon>Corynebacteriaceae</taxon>
        <taxon>Corynebacterium</taxon>
    </lineage>
</organism>
<name>A0A2A9DQC7_9CORY</name>
<keyword evidence="2" id="KW-0812">Transmembrane</keyword>
<protein>
    <recommendedName>
        <fullName evidence="5">DUF4190 domain-containing protein</fullName>
    </recommendedName>
</protein>
<dbReference type="OrthoDB" id="423947at85007"/>
<dbReference type="Proteomes" id="UP000221653">
    <property type="component" value="Unassembled WGS sequence"/>
</dbReference>
<evidence type="ECO:0000313" key="4">
    <source>
        <dbReference type="Proteomes" id="UP000221653"/>
    </source>
</evidence>
<dbReference type="STRING" id="1724.GCA_001044175_00995"/>
<feature type="transmembrane region" description="Helical" evidence="2">
    <location>
        <begin position="167"/>
        <end position="193"/>
    </location>
</feature>
<keyword evidence="2" id="KW-1133">Transmembrane helix</keyword>
<reference evidence="3 4" key="1">
    <citation type="submission" date="2017-10" db="EMBL/GenBank/DDBJ databases">
        <title>Sequencing the genomes of 1000 actinobacteria strains.</title>
        <authorList>
            <person name="Klenk H.-P."/>
        </authorList>
    </citation>
    <scope>NUCLEOTIDE SEQUENCE [LARGE SCALE GENOMIC DNA]</scope>
    <source>
        <strain evidence="3 4">DSM 20688</strain>
    </source>
</reference>
<keyword evidence="2" id="KW-0472">Membrane</keyword>
<evidence type="ECO:0008006" key="5">
    <source>
        <dbReference type="Google" id="ProtNLM"/>
    </source>
</evidence>
<dbReference type="AlphaFoldDB" id="A0A2A9DQC7"/>
<evidence type="ECO:0000256" key="1">
    <source>
        <dbReference type="SAM" id="MobiDB-lite"/>
    </source>
</evidence>
<gene>
    <name evidence="3" type="ORF">ATK06_1693</name>
</gene>
<accession>A0A2A9DQC7</accession>
<proteinExistence type="predicted"/>
<feature type="compositionally biased region" description="Polar residues" evidence="1">
    <location>
        <begin position="1"/>
        <end position="29"/>
    </location>
</feature>